<feature type="domain" description="DED" evidence="2">
    <location>
        <begin position="66"/>
        <end position="148"/>
    </location>
</feature>
<dbReference type="EMBL" id="CASHTH010000738">
    <property type="protein sequence ID" value="CAI8006965.1"/>
    <property type="molecule type" value="Genomic_DNA"/>
</dbReference>
<keyword evidence="4" id="KW-1185">Reference proteome</keyword>
<feature type="region of interest" description="Disordered" evidence="1">
    <location>
        <begin position="148"/>
        <end position="183"/>
    </location>
</feature>
<evidence type="ECO:0000313" key="4">
    <source>
        <dbReference type="Proteomes" id="UP001174909"/>
    </source>
</evidence>
<dbReference type="InterPro" id="IPR001875">
    <property type="entry name" value="DED_dom"/>
</dbReference>
<proteinExistence type="predicted"/>
<comment type="caution">
    <text evidence="3">The sequence shown here is derived from an EMBL/GenBank/DDBJ whole genome shotgun (WGS) entry which is preliminary data.</text>
</comment>
<reference evidence="3" key="1">
    <citation type="submission" date="2023-03" db="EMBL/GenBank/DDBJ databases">
        <authorList>
            <person name="Steffen K."/>
            <person name="Cardenas P."/>
        </authorList>
    </citation>
    <scope>NUCLEOTIDE SEQUENCE</scope>
</reference>
<evidence type="ECO:0000259" key="2">
    <source>
        <dbReference type="PROSITE" id="PS50168"/>
    </source>
</evidence>
<organism evidence="3 4">
    <name type="scientific">Geodia barretti</name>
    <name type="common">Barrett's horny sponge</name>
    <dbReference type="NCBI Taxonomy" id="519541"/>
    <lineage>
        <taxon>Eukaryota</taxon>
        <taxon>Metazoa</taxon>
        <taxon>Porifera</taxon>
        <taxon>Demospongiae</taxon>
        <taxon>Heteroscleromorpha</taxon>
        <taxon>Tetractinellida</taxon>
        <taxon>Astrophorina</taxon>
        <taxon>Geodiidae</taxon>
        <taxon>Geodia</taxon>
    </lineage>
</organism>
<evidence type="ECO:0000256" key="1">
    <source>
        <dbReference type="SAM" id="MobiDB-lite"/>
    </source>
</evidence>
<dbReference type="AlphaFoldDB" id="A0AA35R8W7"/>
<evidence type="ECO:0000313" key="3">
    <source>
        <dbReference type="EMBL" id="CAI8006965.1"/>
    </source>
</evidence>
<dbReference type="GO" id="GO:0042981">
    <property type="term" value="P:regulation of apoptotic process"/>
    <property type="evidence" value="ECO:0007669"/>
    <property type="project" value="InterPro"/>
</dbReference>
<dbReference type="PROSITE" id="PS50168">
    <property type="entry name" value="DED"/>
    <property type="match status" value="1"/>
</dbReference>
<gene>
    <name evidence="3" type="ORF">GBAR_LOCUS4992</name>
</gene>
<sequence length="479" mass="53327">MDKKLIPPLDISVCVVESSHAALARDLSLREEKNRLAYEQRPMRGNNLLYAECGIERCAMDDYTKSYQQLVADIADALRPMDVEKLDWFYKESLSNRRPPAQADAPWTPLSVLRGLEEAGVFSSERPEGLAAAMLEVKREDQEKAVKGFVEKHQGTLSSLRKRRRPVPRDEKDGPYPPRHRAKAKGLLAVVPDNTNSKEADVEDGDYVTWIPPPQIPKQGAGVASSAPQSVPAKTEGSCLDDDSYSYPYDWNCLITGIIINAHVNNEVKAKQQHNYMYVSSMFEEGSFGNFTNYRDSHPIVSPESSLSSTSSDGKSGSGPGSSDDDDYCYPYQSNRESWLTTASGRVTLTQKMKLTTPPLQRQIRSLENHTIASSPIKWNLKSSELVFKLHIDPLGHHSGLSATLYLQKQPKSIASSEIVTAELTLHQKSSPSVTLHQKSSPSKPKAPSQLKLFQCLLVMDMPDEHTSASSHWPWQGFL</sequence>
<name>A0AA35R8W7_GEOBA</name>
<feature type="region of interest" description="Disordered" evidence="1">
    <location>
        <begin position="299"/>
        <end position="327"/>
    </location>
</feature>
<feature type="compositionally biased region" description="Low complexity" evidence="1">
    <location>
        <begin position="299"/>
        <end position="315"/>
    </location>
</feature>
<dbReference type="Proteomes" id="UP001174909">
    <property type="component" value="Unassembled WGS sequence"/>
</dbReference>
<protein>
    <recommendedName>
        <fullName evidence="2">DED domain-containing protein</fullName>
    </recommendedName>
</protein>
<accession>A0AA35R8W7</accession>